<feature type="region of interest" description="Disordered" evidence="1">
    <location>
        <begin position="27"/>
        <end position="47"/>
    </location>
</feature>
<dbReference type="Proteomes" id="UP000192634">
    <property type="component" value="Unassembled WGS sequence"/>
</dbReference>
<proteinExistence type="predicted"/>
<dbReference type="RefSeq" id="WP_084450387.1">
    <property type="nucleotide sequence ID" value="NZ_CBDRLL010000002.1"/>
</dbReference>
<evidence type="ECO:0000313" key="4">
    <source>
        <dbReference type="Proteomes" id="UP000192634"/>
    </source>
</evidence>
<dbReference type="AlphaFoldDB" id="A0A1W1ZXF8"/>
<feature type="chain" id="PRO_5039364687" description="Lipoprotein" evidence="2">
    <location>
        <begin position="23"/>
        <end position="196"/>
    </location>
</feature>
<accession>A0A1W1ZXF8</accession>
<sequence>MRPTLTRSTQAMACAAALLTLAACGGDADGEKTSASSSSTSSEPTYDDDYAYAEAKKIAPMMRKIAAGKPLPKDTEWATASYIKAYNDQVASLKKKGITEKGSVTIDSMHQDASNPDAPGGWDMTMYECSTSTVRYYKDGKDVTGTPGDSNTRLPKGPHENVHLLSFTTSDDGKTWQLDEVQQLLGNDARQSPCAK</sequence>
<dbReference type="OrthoDB" id="4871352at2"/>
<name>A0A1W1ZXF8_9MICO</name>
<protein>
    <recommendedName>
        <fullName evidence="5">Lipoprotein</fullName>
    </recommendedName>
</protein>
<evidence type="ECO:0008006" key="5">
    <source>
        <dbReference type="Google" id="ProtNLM"/>
    </source>
</evidence>
<reference evidence="3 4" key="1">
    <citation type="submission" date="2017-04" db="EMBL/GenBank/DDBJ databases">
        <authorList>
            <person name="Afonso C.L."/>
            <person name="Miller P.J."/>
            <person name="Scott M.A."/>
            <person name="Spackman E."/>
            <person name="Goraichik I."/>
            <person name="Dimitrov K.M."/>
            <person name="Suarez D.L."/>
            <person name="Swayne D.E."/>
        </authorList>
    </citation>
    <scope>NUCLEOTIDE SEQUENCE [LARGE SCALE GENOMIC DNA]</scope>
    <source>
        <strain evidence="3 4">CGMCC 1.12511</strain>
    </source>
</reference>
<feature type="signal peptide" evidence="2">
    <location>
        <begin position="1"/>
        <end position="22"/>
    </location>
</feature>
<evidence type="ECO:0000256" key="2">
    <source>
        <dbReference type="SAM" id="SignalP"/>
    </source>
</evidence>
<organism evidence="3 4">
    <name type="scientific">Janibacter indicus</name>
    <dbReference type="NCBI Taxonomy" id="857417"/>
    <lineage>
        <taxon>Bacteria</taxon>
        <taxon>Bacillati</taxon>
        <taxon>Actinomycetota</taxon>
        <taxon>Actinomycetes</taxon>
        <taxon>Micrococcales</taxon>
        <taxon>Intrasporangiaceae</taxon>
        <taxon>Janibacter</taxon>
    </lineage>
</organism>
<keyword evidence="2" id="KW-0732">Signal</keyword>
<evidence type="ECO:0000256" key="1">
    <source>
        <dbReference type="SAM" id="MobiDB-lite"/>
    </source>
</evidence>
<gene>
    <name evidence="3" type="ORF">SAMN06296429_104295</name>
</gene>
<feature type="compositionally biased region" description="Low complexity" evidence="1">
    <location>
        <begin position="33"/>
        <end position="42"/>
    </location>
</feature>
<feature type="region of interest" description="Disordered" evidence="1">
    <location>
        <begin position="140"/>
        <end position="164"/>
    </location>
</feature>
<dbReference type="PROSITE" id="PS51257">
    <property type="entry name" value="PROKAR_LIPOPROTEIN"/>
    <property type="match status" value="1"/>
</dbReference>
<dbReference type="EMBL" id="FWXN01000004">
    <property type="protein sequence ID" value="SMC53036.1"/>
    <property type="molecule type" value="Genomic_DNA"/>
</dbReference>
<evidence type="ECO:0000313" key="3">
    <source>
        <dbReference type="EMBL" id="SMC53036.1"/>
    </source>
</evidence>